<feature type="compositionally biased region" description="Polar residues" evidence="1">
    <location>
        <begin position="27"/>
        <end position="37"/>
    </location>
</feature>
<organism evidence="2">
    <name type="scientific">Arundo donax</name>
    <name type="common">Giant reed</name>
    <name type="synonym">Donax arundinaceus</name>
    <dbReference type="NCBI Taxonomy" id="35708"/>
    <lineage>
        <taxon>Eukaryota</taxon>
        <taxon>Viridiplantae</taxon>
        <taxon>Streptophyta</taxon>
        <taxon>Embryophyta</taxon>
        <taxon>Tracheophyta</taxon>
        <taxon>Spermatophyta</taxon>
        <taxon>Magnoliopsida</taxon>
        <taxon>Liliopsida</taxon>
        <taxon>Poales</taxon>
        <taxon>Poaceae</taxon>
        <taxon>PACMAD clade</taxon>
        <taxon>Arundinoideae</taxon>
        <taxon>Arundineae</taxon>
        <taxon>Arundo</taxon>
    </lineage>
</organism>
<proteinExistence type="predicted"/>
<evidence type="ECO:0000313" key="2">
    <source>
        <dbReference type="EMBL" id="JAD36506.1"/>
    </source>
</evidence>
<accession>A0A0A8ZCH0</accession>
<name>A0A0A8ZCH0_ARUDO</name>
<sequence>MGPISKTRPLKTEQRSPPVSQRRKGVSSASPDSDSTK</sequence>
<feature type="region of interest" description="Disordered" evidence="1">
    <location>
        <begin position="1"/>
        <end position="37"/>
    </location>
</feature>
<dbReference type="EMBL" id="GBRH01261389">
    <property type="protein sequence ID" value="JAD36506.1"/>
    <property type="molecule type" value="Transcribed_RNA"/>
</dbReference>
<evidence type="ECO:0000256" key="1">
    <source>
        <dbReference type="SAM" id="MobiDB-lite"/>
    </source>
</evidence>
<protein>
    <submittedName>
        <fullName evidence="2">Uncharacterized protein</fullName>
    </submittedName>
</protein>
<reference evidence="2" key="2">
    <citation type="journal article" date="2015" name="Data Brief">
        <title>Shoot transcriptome of the giant reed, Arundo donax.</title>
        <authorList>
            <person name="Barrero R.A."/>
            <person name="Guerrero F.D."/>
            <person name="Moolhuijzen P."/>
            <person name="Goolsby J.A."/>
            <person name="Tidwell J."/>
            <person name="Bellgard S.E."/>
            <person name="Bellgard M.I."/>
        </authorList>
    </citation>
    <scope>NUCLEOTIDE SEQUENCE</scope>
    <source>
        <tissue evidence="2">Shoot tissue taken approximately 20 cm above the soil surface</tissue>
    </source>
</reference>
<dbReference type="AlphaFoldDB" id="A0A0A8ZCH0"/>
<reference evidence="2" key="1">
    <citation type="submission" date="2014-09" db="EMBL/GenBank/DDBJ databases">
        <authorList>
            <person name="Magalhaes I.L.F."/>
            <person name="Oliveira U."/>
            <person name="Santos F.R."/>
            <person name="Vidigal T.H.D.A."/>
            <person name="Brescovit A.D."/>
            <person name="Santos A.J."/>
        </authorList>
    </citation>
    <scope>NUCLEOTIDE SEQUENCE</scope>
    <source>
        <tissue evidence="2">Shoot tissue taken approximately 20 cm above the soil surface</tissue>
    </source>
</reference>